<name>A0ABP3J7G9_9ACTN</name>
<reference evidence="3" key="1">
    <citation type="journal article" date="2019" name="Int. J. Syst. Evol. Microbiol.">
        <title>The Global Catalogue of Microorganisms (GCM) 10K type strain sequencing project: providing services to taxonomists for standard genome sequencing and annotation.</title>
        <authorList>
            <consortium name="The Broad Institute Genomics Platform"/>
            <consortium name="The Broad Institute Genome Sequencing Center for Infectious Disease"/>
            <person name="Wu L."/>
            <person name="Ma J."/>
        </authorList>
    </citation>
    <scope>NUCLEOTIDE SEQUENCE [LARGE SCALE GENOMIC DNA]</scope>
    <source>
        <strain evidence="3">JCM 10649</strain>
    </source>
</reference>
<gene>
    <name evidence="2" type="ORF">GCM10009544_04320</name>
</gene>
<evidence type="ECO:0000256" key="1">
    <source>
        <dbReference type="SAM" id="MobiDB-lite"/>
    </source>
</evidence>
<dbReference type="EMBL" id="BAAAHB010000002">
    <property type="protein sequence ID" value="GAA0444686.1"/>
    <property type="molecule type" value="Genomic_DNA"/>
</dbReference>
<proteinExistence type="predicted"/>
<evidence type="ECO:0000313" key="3">
    <source>
        <dbReference type="Proteomes" id="UP001499895"/>
    </source>
</evidence>
<feature type="region of interest" description="Disordered" evidence="1">
    <location>
        <begin position="1"/>
        <end position="28"/>
    </location>
</feature>
<keyword evidence="3" id="KW-1185">Reference proteome</keyword>
<comment type="caution">
    <text evidence="2">The sequence shown here is derived from an EMBL/GenBank/DDBJ whole genome shotgun (WGS) entry which is preliminary data.</text>
</comment>
<protein>
    <submittedName>
        <fullName evidence="2">Uncharacterized protein</fullName>
    </submittedName>
</protein>
<accession>A0ABP3J7G9</accession>
<sequence length="99" mass="9848">MAAAGVRNLVEQRAGTPLPPRSPQVADQVAGQGPGILDLLPRSAHGLHSDENSAVLRTAATISGDRTYAVLAVSAAVGACGTFSPAVGPMTNTAGGTTR</sequence>
<organism evidence="2 3">
    <name type="scientific">Streptomyces stramineus</name>
    <dbReference type="NCBI Taxonomy" id="173861"/>
    <lineage>
        <taxon>Bacteria</taxon>
        <taxon>Bacillati</taxon>
        <taxon>Actinomycetota</taxon>
        <taxon>Actinomycetes</taxon>
        <taxon>Kitasatosporales</taxon>
        <taxon>Streptomycetaceae</taxon>
        <taxon>Streptomyces</taxon>
    </lineage>
</organism>
<dbReference type="Proteomes" id="UP001499895">
    <property type="component" value="Unassembled WGS sequence"/>
</dbReference>
<evidence type="ECO:0000313" key="2">
    <source>
        <dbReference type="EMBL" id="GAA0444686.1"/>
    </source>
</evidence>